<feature type="transmembrane region" description="Helical" evidence="7">
    <location>
        <begin position="132"/>
        <end position="153"/>
    </location>
</feature>
<dbReference type="PROSITE" id="PS50850">
    <property type="entry name" value="MFS"/>
    <property type="match status" value="1"/>
</dbReference>
<keyword evidence="4 7" id="KW-0812">Transmembrane</keyword>
<proteinExistence type="predicted"/>
<comment type="caution">
    <text evidence="9">The sequence shown here is derived from an EMBL/GenBank/DDBJ whole genome shotgun (WGS) entry which is preliminary data.</text>
</comment>
<feature type="domain" description="Major facilitator superfamily (MFS) profile" evidence="8">
    <location>
        <begin position="168"/>
        <end position="397"/>
    </location>
</feature>
<organism evidence="9 10">
    <name type="scientific">Planobispora longispora</name>
    <dbReference type="NCBI Taxonomy" id="28887"/>
    <lineage>
        <taxon>Bacteria</taxon>
        <taxon>Bacillati</taxon>
        <taxon>Actinomycetota</taxon>
        <taxon>Actinomycetes</taxon>
        <taxon>Streptosporangiales</taxon>
        <taxon>Streptosporangiaceae</taxon>
        <taxon>Planobispora</taxon>
    </lineage>
</organism>
<evidence type="ECO:0000313" key="10">
    <source>
        <dbReference type="Proteomes" id="UP000616724"/>
    </source>
</evidence>
<dbReference type="InterPro" id="IPR010290">
    <property type="entry name" value="TM_effector"/>
</dbReference>
<gene>
    <name evidence="9" type="ORF">Plo01_57890</name>
</gene>
<feature type="transmembrane region" description="Helical" evidence="7">
    <location>
        <begin position="218"/>
        <end position="245"/>
    </location>
</feature>
<feature type="transmembrane region" description="Helical" evidence="7">
    <location>
        <begin position="159"/>
        <end position="184"/>
    </location>
</feature>
<dbReference type="Proteomes" id="UP000616724">
    <property type="component" value="Unassembled WGS sequence"/>
</dbReference>
<dbReference type="GO" id="GO:0022857">
    <property type="term" value="F:transmembrane transporter activity"/>
    <property type="evidence" value="ECO:0007669"/>
    <property type="project" value="InterPro"/>
</dbReference>
<evidence type="ECO:0000256" key="2">
    <source>
        <dbReference type="ARBA" id="ARBA00022448"/>
    </source>
</evidence>
<evidence type="ECO:0000256" key="7">
    <source>
        <dbReference type="SAM" id="Phobius"/>
    </source>
</evidence>
<dbReference type="GO" id="GO:0005886">
    <property type="term" value="C:plasma membrane"/>
    <property type="evidence" value="ECO:0007669"/>
    <property type="project" value="UniProtKB-SubCell"/>
</dbReference>
<dbReference type="EMBL" id="BOOH01000048">
    <property type="protein sequence ID" value="GIH79360.1"/>
    <property type="molecule type" value="Genomic_DNA"/>
</dbReference>
<keyword evidence="3" id="KW-1003">Cell membrane</keyword>
<keyword evidence="10" id="KW-1185">Reference proteome</keyword>
<dbReference type="Pfam" id="PF05977">
    <property type="entry name" value="MFS_3"/>
    <property type="match status" value="1"/>
</dbReference>
<keyword evidence="6 7" id="KW-0472">Membrane</keyword>
<comment type="subcellular location">
    <subcellularLocation>
        <location evidence="1">Cell membrane</location>
        <topology evidence="1">Multi-pass membrane protein</topology>
    </subcellularLocation>
</comment>
<name>A0A8J3RRC1_9ACTN</name>
<dbReference type="PANTHER" id="PTHR23513">
    <property type="entry name" value="INTEGRAL MEMBRANE EFFLUX PROTEIN-RELATED"/>
    <property type="match status" value="1"/>
</dbReference>
<feature type="transmembrane region" description="Helical" evidence="7">
    <location>
        <begin position="369"/>
        <end position="389"/>
    </location>
</feature>
<dbReference type="RefSeq" id="WP_203893828.1">
    <property type="nucleotide sequence ID" value="NZ_BOOH01000048.1"/>
</dbReference>
<feature type="transmembrane region" description="Helical" evidence="7">
    <location>
        <begin position="251"/>
        <end position="268"/>
    </location>
</feature>
<dbReference type="Gene3D" id="1.20.1250.20">
    <property type="entry name" value="MFS general substrate transporter like domains"/>
    <property type="match status" value="2"/>
</dbReference>
<feature type="transmembrane region" description="Helical" evidence="7">
    <location>
        <begin position="280"/>
        <end position="299"/>
    </location>
</feature>
<dbReference type="InterPro" id="IPR036259">
    <property type="entry name" value="MFS_trans_sf"/>
</dbReference>
<feature type="transmembrane region" description="Helical" evidence="7">
    <location>
        <begin position="305"/>
        <end position="323"/>
    </location>
</feature>
<dbReference type="SUPFAM" id="SSF103473">
    <property type="entry name" value="MFS general substrate transporter"/>
    <property type="match status" value="1"/>
</dbReference>
<evidence type="ECO:0000256" key="3">
    <source>
        <dbReference type="ARBA" id="ARBA00022475"/>
    </source>
</evidence>
<dbReference type="PANTHER" id="PTHR23513:SF6">
    <property type="entry name" value="MAJOR FACILITATOR SUPERFAMILY ASSOCIATED DOMAIN-CONTAINING PROTEIN"/>
    <property type="match status" value="1"/>
</dbReference>
<keyword evidence="5 7" id="KW-1133">Transmembrane helix</keyword>
<evidence type="ECO:0000259" key="8">
    <source>
        <dbReference type="PROSITE" id="PS50850"/>
    </source>
</evidence>
<evidence type="ECO:0000256" key="6">
    <source>
        <dbReference type="ARBA" id="ARBA00023136"/>
    </source>
</evidence>
<sequence>MLRALRVRDFRLLWTARLSATLAAGLLVVAVPAHVYAVTGSVLVTGFTLAVEYLPVLLLGPFAGVLADRWDRRRLMTGTDLARAAAVCLIVFARTPDTVGLIYLAVLAEGTAAVLFRPAAQAHTPAVVGTGSTLAAANAANAVASGVIGLGAAPLGAALFSAFGIGAVVTVAAVGYLVSAVTIASTRPHPRGRHSHRRPLDELRDGLRHLHRSAATRALMITGGLYLAANAALTALLVPFAATFLGDGTQVGWMLSALSAGFLLGAPVSRRIVDRFPARTTITGGQVLVAIAFFMMFNARSLPMALTAALLLGVPGVTVLVALQTWLQRVSPPALLGRVSAAFLTAEAAATMAGAFAGPALGELAGLPLALNVACALTLGAAAAAFLLVPASPAAAT</sequence>
<keyword evidence="2" id="KW-0813">Transport</keyword>
<accession>A0A8J3RRC1</accession>
<reference evidence="9 10" key="1">
    <citation type="submission" date="2021-01" db="EMBL/GenBank/DDBJ databases">
        <title>Whole genome shotgun sequence of Planobispora longispora NBRC 13918.</title>
        <authorList>
            <person name="Komaki H."/>
            <person name="Tamura T."/>
        </authorList>
    </citation>
    <scope>NUCLEOTIDE SEQUENCE [LARGE SCALE GENOMIC DNA]</scope>
    <source>
        <strain evidence="9 10">NBRC 13918</strain>
    </source>
</reference>
<evidence type="ECO:0000256" key="5">
    <source>
        <dbReference type="ARBA" id="ARBA00022989"/>
    </source>
</evidence>
<evidence type="ECO:0000256" key="1">
    <source>
        <dbReference type="ARBA" id="ARBA00004651"/>
    </source>
</evidence>
<evidence type="ECO:0000256" key="4">
    <source>
        <dbReference type="ARBA" id="ARBA00022692"/>
    </source>
</evidence>
<feature type="transmembrane region" description="Helical" evidence="7">
    <location>
        <begin position="335"/>
        <end position="357"/>
    </location>
</feature>
<protein>
    <submittedName>
        <fullName evidence="9">MFS transporter</fullName>
    </submittedName>
</protein>
<dbReference type="AlphaFoldDB" id="A0A8J3RRC1"/>
<dbReference type="InterPro" id="IPR020846">
    <property type="entry name" value="MFS_dom"/>
</dbReference>
<dbReference type="CDD" id="cd06173">
    <property type="entry name" value="MFS_MefA_like"/>
    <property type="match status" value="1"/>
</dbReference>
<feature type="transmembrane region" description="Helical" evidence="7">
    <location>
        <begin position="47"/>
        <end position="66"/>
    </location>
</feature>
<evidence type="ECO:0000313" key="9">
    <source>
        <dbReference type="EMBL" id="GIH79360.1"/>
    </source>
</evidence>